<proteinExistence type="predicted"/>
<dbReference type="KEGG" id="rte:GSU10_07530"/>
<dbReference type="RefSeq" id="WP_158286064.1">
    <property type="nucleotide sequence ID" value="NZ_CP047186.1"/>
</dbReference>
<evidence type="ECO:0000313" key="3">
    <source>
        <dbReference type="Proteomes" id="UP000076717"/>
    </source>
</evidence>
<evidence type="ECO:0000313" key="4">
    <source>
        <dbReference type="Proteomes" id="UP000465031"/>
    </source>
</evidence>
<evidence type="ECO:0000313" key="2">
    <source>
        <dbReference type="EMBL" id="QHC55506.1"/>
    </source>
</evidence>
<reference evidence="4" key="2">
    <citation type="submission" date="2019-12" db="EMBL/GenBank/DDBJ databases">
        <title>Complete and draft genome sequences of new strains and members of some known species of the genus Rathayibacter isolated from plants.</title>
        <authorList>
            <person name="Tarlachkov S.V."/>
            <person name="Starodumova I.P."/>
            <person name="Dorofeeva L.V."/>
            <person name="Prisyazhnaya N.V."/>
            <person name="Leyn S."/>
            <person name="Zlamal J."/>
            <person name="Elan M."/>
            <person name="Osterman A.L."/>
            <person name="Nadler S."/>
            <person name="Subbotin S.A."/>
            <person name="Evtushenko L.I."/>
        </authorList>
    </citation>
    <scope>NUCLEOTIDE SEQUENCE [LARGE SCALE GENOMIC DNA]</scope>
    <source>
        <strain evidence="4">VKM Ac-2761</strain>
    </source>
</reference>
<keyword evidence="3" id="KW-1185">Reference proteome</keyword>
<organism evidence="1 3">
    <name type="scientific">Rathayibacter tanaceti</name>
    <dbReference type="NCBI Taxonomy" id="1671680"/>
    <lineage>
        <taxon>Bacteria</taxon>
        <taxon>Bacillati</taxon>
        <taxon>Actinomycetota</taxon>
        <taxon>Actinomycetes</taxon>
        <taxon>Micrococcales</taxon>
        <taxon>Microbacteriaceae</taxon>
        <taxon>Rathayibacter</taxon>
    </lineage>
</organism>
<name>A0A168GBR6_9MICO</name>
<dbReference type="AlphaFoldDB" id="A0A168GBR6"/>
<protein>
    <submittedName>
        <fullName evidence="1">Uncharacterized protein</fullName>
    </submittedName>
</protein>
<reference evidence="1 3" key="1">
    <citation type="submission" date="2015-08" db="EMBL/GenBank/DDBJ databases">
        <title>Draft Genome Sequence of Rathayibacter sp. Strain VKM Ac-2596 Isolated from Leaf Gall Induced by Plant-Parasitic Nematodes.</title>
        <authorList>
            <person name="Vasilenko O.V."/>
            <person name="Starodumova I.P."/>
            <person name="Tarlachkov S.V."/>
            <person name="Dorofeeva L.V."/>
            <person name="Evtushenko L.I."/>
        </authorList>
    </citation>
    <scope>NUCLEOTIDE SEQUENCE [LARGE SCALE GENOMIC DNA]</scope>
    <source>
        <strain evidence="1 3">VKM Ac-2596</strain>
    </source>
</reference>
<sequence length="53" mass="5619">MPMGEGDLRSTARVLSALAAAFDDPGAAHPGLARRVSADARGLLHQLEHARER</sequence>
<evidence type="ECO:0000313" key="1">
    <source>
        <dbReference type="EMBL" id="KZX22825.1"/>
    </source>
</evidence>
<accession>A0A168GBR6</accession>
<reference evidence="2" key="3">
    <citation type="submission" date="2019-12" db="EMBL/GenBank/DDBJ databases">
        <title>Complete and Draft Genome Sequences of New Strains and Members of Some Known Species of the Genus Rathayibacter isolated from Plants.</title>
        <authorList>
            <person name="Tarlachkov S.V."/>
            <person name="Starodumova I.P."/>
            <person name="Dorofeeva L.V."/>
            <person name="Prisyazhnaya N.V."/>
            <person name="Leyn S.A."/>
            <person name="Zlamal J.E."/>
            <person name="Elane M.L."/>
            <person name="Osterman A.L."/>
            <person name="Nadler S.A."/>
            <person name="Subbotin S.A."/>
            <person name="Evtushenko L.I."/>
        </authorList>
    </citation>
    <scope>NUCLEOTIDE SEQUENCE</scope>
    <source>
        <strain evidence="2">VKM Ac-2761</strain>
    </source>
</reference>
<dbReference type="EMBL" id="CP047186">
    <property type="protein sequence ID" value="QHC55506.1"/>
    <property type="molecule type" value="Genomic_DNA"/>
</dbReference>
<dbReference type="Proteomes" id="UP000465031">
    <property type="component" value="Chromosome"/>
</dbReference>
<dbReference type="EMBL" id="LIIN01000001">
    <property type="protein sequence ID" value="KZX22825.1"/>
    <property type="molecule type" value="Genomic_DNA"/>
</dbReference>
<dbReference type="Proteomes" id="UP000076717">
    <property type="component" value="Unassembled WGS sequence"/>
</dbReference>
<gene>
    <name evidence="1" type="ORF">ACH61_00045</name>
    <name evidence="2" type="ORF">GSU10_07530</name>
</gene>